<accession>A0A3B0BDT0</accession>
<protein>
    <submittedName>
        <fullName evidence="4">XRE family transcriptional regulator</fullName>
    </submittedName>
</protein>
<evidence type="ECO:0000256" key="2">
    <source>
        <dbReference type="SAM" id="Phobius"/>
    </source>
</evidence>
<proteinExistence type="predicted"/>
<feature type="domain" description="HTH cro/C1-type" evidence="3">
    <location>
        <begin position="22"/>
        <end position="76"/>
    </location>
</feature>
<feature type="region of interest" description="Disordered" evidence="1">
    <location>
        <begin position="114"/>
        <end position="233"/>
    </location>
</feature>
<dbReference type="InterPro" id="IPR001387">
    <property type="entry name" value="Cro/C1-type_HTH"/>
</dbReference>
<comment type="caution">
    <text evidence="4">The sequence shown here is derived from an EMBL/GenBank/DDBJ whole genome shotgun (WGS) entry which is preliminary data.</text>
</comment>
<feature type="compositionally biased region" description="Low complexity" evidence="1">
    <location>
        <begin position="182"/>
        <end position="210"/>
    </location>
</feature>
<dbReference type="SUPFAM" id="SSF47413">
    <property type="entry name" value="lambda repressor-like DNA-binding domains"/>
    <property type="match status" value="1"/>
</dbReference>
<keyword evidence="5" id="KW-1185">Reference proteome</keyword>
<dbReference type="Pfam" id="PF10901">
    <property type="entry name" value="DUF2690"/>
    <property type="match status" value="1"/>
</dbReference>
<dbReference type="OrthoDB" id="4334712at2"/>
<evidence type="ECO:0000259" key="3">
    <source>
        <dbReference type="PROSITE" id="PS50943"/>
    </source>
</evidence>
<organism evidence="4 5">
    <name type="scientific">Streptomyces klenkii</name>
    <dbReference type="NCBI Taxonomy" id="1420899"/>
    <lineage>
        <taxon>Bacteria</taxon>
        <taxon>Bacillati</taxon>
        <taxon>Actinomycetota</taxon>
        <taxon>Actinomycetes</taxon>
        <taxon>Kitasatosporales</taxon>
        <taxon>Streptomycetaceae</taxon>
        <taxon>Streptomyces</taxon>
    </lineage>
</organism>
<dbReference type="PROSITE" id="PS50943">
    <property type="entry name" value="HTH_CROC1"/>
    <property type="match status" value="1"/>
</dbReference>
<dbReference type="InterPro" id="IPR010982">
    <property type="entry name" value="Lambda_DNA-bd_dom_sf"/>
</dbReference>
<evidence type="ECO:0000256" key="1">
    <source>
        <dbReference type="SAM" id="MobiDB-lite"/>
    </source>
</evidence>
<feature type="compositionally biased region" description="Low complexity" evidence="1">
    <location>
        <begin position="163"/>
        <end position="173"/>
    </location>
</feature>
<reference evidence="4 5" key="1">
    <citation type="journal article" date="2015" name="Antonie Van Leeuwenhoek">
        <title>Streptomyces klenkii sp. nov., isolated from deep marine sediment.</title>
        <authorList>
            <person name="Veyisoglu A."/>
            <person name="Sahin N."/>
        </authorList>
    </citation>
    <scope>NUCLEOTIDE SEQUENCE [LARGE SCALE GENOMIC DNA]</scope>
    <source>
        <strain evidence="4 5">KCTC 29202</strain>
    </source>
</reference>
<keyword evidence="2" id="KW-1133">Transmembrane helix</keyword>
<evidence type="ECO:0000313" key="5">
    <source>
        <dbReference type="Proteomes" id="UP000270343"/>
    </source>
</evidence>
<name>A0A3B0BDT0_9ACTN</name>
<gene>
    <name evidence="4" type="ORF">D7231_20400</name>
</gene>
<dbReference type="CDD" id="cd00093">
    <property type="entry name" value="HTH_XRE"/>
    <property type="match status" value="1"/>
</dbReference>
<dbReference type="GO" id="GO:0003677">
    <property type="term" value="F:DNA binding"/>
    <property type="evidence" value="ECO:0007669"/>
    <property type="project" value="InterPro"/>
</dbReference>
<keyword evidence="2" id="KW-0812">Transmembrane</keyword>
<sequence>MPRWRALPEELDPEVREFTEQLRRLVERSGLSVGAVADRTGYSKTSWERYLGGRLLPPLGAAEALAEATGTDVVHLSTMWELADRAWSRSELRHDSTLESARIARARAALGEFGPPESMTQAAGPGPVQGAVQASRADGQPGAVISEPLCHEAARRATEEESASGAAGAAGASGAAGPGGSPAPSGASGPPGPSGSSGRPSDSSGSSGPAQGPQAVPRSAQPPDYRANAIPADGPPARRRAALFVTGVVGALLVVAAAVLLLGVGDGTDSGSGPVAPPASPSAVLPAGVKCTGAECGGKDPEAMGCGGGRATTAGSATVGTSYVEVRYSQVCGAAWARITQAVPGDAVRIDAAADGGAPARTESGKVVRDADGYTPMVAVSEPGKAKACATLTTGAKGCTTPRGTPAAG</sequence>
<dbReference type="SMART" id="SM00530">
    <property type="entry name" value="HTH_XRE"/>
    <property type="match status" value="1"/>
</dbReference>
<dbReference type="Gene3D" id="1.10.260.40">
    <property type="entry name" value="lambda repressor-like DNA-binding domains"/>
    <property type="match status" value="1"/>
</dbReference>
<evidence type="ECO:0000313" key="4">
    <source>
        <dbReference type="EMBL" id="RKN70247.1"/>
    </source>
</evidence>
<dbReference type="Proteomes" id="UP000270343">
    <property type="component" value="Unassembled WGS sequence"/>
</dbReference>
<feature type="transmembrane region" description="Helical" evidence="2">
    <location>
        <begin position="241"/>
        <end position="264"/>
    </location>
</feature>
<dbReference type="InterPro" id="IPR021224">
    <property type="entry name" value="DUF2690"/>
</dbReference>
<dbReference type="AlphaFoldDB" id="A0A3B0BDT0"/>
<dbReference type="EMBL" id="RBAM01000008">
    <property type="protein sequence ID" value="RKN70247.1"/>
    <property type="molecule type" value="Genomic_DNA"/>
</dbReference>
<dbReference type="Pfam" id="PF13560">
    <property type="entry name" value="HTH_31"/>
    <property type="match status" value="1"/>
</dbReference>
<feature type="compositionally biased region" description="Basic and acidic residues" evidence="1">
    <location>
        <begin position="149"/>
        <end position="159"/>
    </location>
</feature>
<keyword evidence="2" id="KW-0472">Membrane</keyword>